<feature type="compositionally biased region" description="Low complexity" evidence="3">
    <location>
        <begin position="80"/>
        <end position="94"/>
    </location>
</feature>
<feature type="repeat" description="Cell wall-binding" evidence="2">
    <location>
        <begin position="210"/>
        <end position="229"/>
    </location>
</feature>
<feature type="compositionally biased region" description="Acidic residues" evidence="3">
    <location>
        <begin position="98"/>
        <end position="109"/>
    </location>
</feature>
<name>A0A9D2NBD5_9FIRM</name>
<evidence type="ECO:0000256" key="2">
    <source>
        <dbReference type="PROSITE-ProRule" id="PRU00591"/>
    </source>
</evidence>
<keyword evidence="4" id="KW-0732">Signal</keyword>
<reference evidence="5" key="2">
    <citation type="submission" date="2021-04" db="EMBL/GenBank/DDBJ databases">
        <authorList>
            <person name="Gilroy R."/>
        </authorList>
    </citation>
    <scope>NUCLEOTIDE SEQUENCE</scope>
    <source>
        <strain evidence="5">CHK185-5351</strain>
    </source>
</reference>
<gene>
    <name evidence="5" type="ORF">H9705_08960</name>
</gene>
<organism evidence="5 6">
    <name type="scientific">Candidatus Fusicatenibacter intestinigallinarum</name>
    <dbReference type="NCBI Taxonomy" id="2838598"/>
    <lineage>
        <taxon>Bacteria</taxon>
        <taxon>Bacillati</taxon>
        <taxon>Bacillota</taxon>
        <taxon>Clostridia</taxon>
        <taxon>Lachnospirales</taxon>
        <taxon>Lachnospiraceae</taxon>
        <taxon>Fusicatenibacter</taxon>
    </lineage>
</organism>
<evidence type="ECO:0000256" key="1">
    <source>
        <dbReference type="ARBA" id="ARBA00022737"/>
    </source>
</evidence>
<feature type="repeat" description="Cell wall-binding" evidence="2">
    <location>
        <begin position="386"/>
        <end position="405"/>
    </location>
</feature>
<proteinExistence type="predicted"/>
<dbReference type="GO" id="GO:0016787">
    <property type="term" value="F:hydrolase activity"/>
    <property type="evidence" value="ECO:0007669"/>
    <property type="project" value="UniProtKB-KW"/>
</dbReference>
<accession>A0A9D2NBD5</accession>
<dbReference type="Gene3D" id="2.20.120.10">
    <property type="entry name" value="Multimodular pneumococcal cell wall endolysin, domain 3"/>
    <property type="match status" value="2"/>
</dbReference>
<evidence type="ECO:0000256" key="4">
    <source>
        <dbReference type="SAM" id="SignalP"/>
    </source>
</evidence>
<keyword evidence="1" id="KW-0677">Repeat</keyword>
<dbReference type="Gene3D" id="2.10.270.10">
    <property type="entry name" value="Cholin Binding"/>
    <property type="match status" value="5"/>
</dbReference>
<feature type="compositionally biased region" description="Low complexity" evidence="3">
    <location>
        <begin position="110"/>
        <end position="137"/>
    </location>
</feature>
<dbReference type="Proteomes" id="UP000823849">
    <property type="component" value="Unassembled WGS sequence"/>
</dbReference>
<evidence type="ECO:0000256" key="3">
    <source>
        <dbReference type="SAM" id="MobiDB-lite"/>
    </source>
</evidence>
<evidence type="ECO:0000313" key="5">
    <source>
        <dbReference type="EMBL" id="HJC15935.1"/>
    </source>
</evidence>
<feature type="signal peptide" evidence="4">
    <location>
        <begin position="1"/>
        <end position="26"/>
    </location>
</feature>
<dbReference type="PROSITE" id="PS51170">
    <property type="entry name" value="CW"/>
    <property type="match status" value="6"/>
</dbReference>
<dbReference type="InterPro" id="IPR018337">
    <property type="entry name" value="Cell_wall/Cho-bd_repeat"/>
</dbReference>
<feature type="repeat" description="Cell wall-binding" evidence="2">
    <location>
        <begin position="298"/>
        <end position="317"/>
    </location>
</feature>
<feature type="chain" id="PRO_5039460733" evidence="4">
    <location>
        <begin position="27"/>
        <end position="740"/>
    </location>
</feature>
<comment type="caution">
    <text evidence="5">The sequence shown here is derived from an EMBL/GenBank/DDBJ whole genome shotgun (WGS) entry which is preliminary data.</text>
</comment>
<dbReference type="Gene3D" id="1.10.10.2520">
    <property type="entry name" value="Cell wall hydrolase SleB, domain 1"/>
    <property type="match status" value="1"/>
</dbReference>
<dbReference type="Pfam" id="PF19127">
    <property type="entry name" value="Choline_bind_3"/>
    <property type="match status" value="3"/>
</dbReference>
<protein>
    <submittedName>
        <fullName evidence="5">Cell wall hydrolase</fullName>
    </submittedName>
</protein>
<dbReference type="SUPFAM" id="SSF69360">
    <property type="entry name" value="Cell wall binding repeat"/>
    <property type="match status" value="2"/>
</dbReference>
<evidence type="ECO:0000313" key="6">
    <source>
        <dbReference type="Proteomes" id="UP000823849"/>
    </source>
</evidence>
<feature type="repeat" description="Cell wall-binding" evidence="2">
    <location>
        <begin position="342"/>
        <end position="361"/>
    </location>
</feature>
<sequence>MKRKIVSALVAAAVSVSLGVSGIPAAASGNVPGGAETFAWKAETADSEADENTKSAAQPGELPDTQNTGEVQPTEVPSDSETSQTETSGTGESPELSDTNEPDPDDSGDSDVSQPTVTPGGAAEETETETPVQPEEGNFLPDNSVPEEQPAEVETAPADQAQIPQVMALYRQWQQENGVWYYYNADGERATGWLEDGGNLYYLNPDGSMATGWQQIDGKWYYFRSWGAAYRNEIFTDPSDGNIYYGLSDGSMAKSSWIQIDGKWYYFRSWGAAYRNEIFTDPADGNIYYGLSDGSMAKSSWIQIGGKWYYFRSWGAAYRNEIFTDPSDGNIYYGLSDGSMAKSTWIQTGGKWYYFRSWGAAYRNEIFTDPAAGNIYYGLSDGSMAKSTWIQIGGKWYYFRSWGAAYRNEIFTDPADGNIYYGQSDGSMAKNTWITKGGKKYYFRSWGAAYHNEIFTDPANGNIYYGSSDGSVVVNQWVQTSGGRYRFDSQGRAYRNQWFDSAGNPTSYEPAIGFYYVGSNGVMLTDTYYKTQKDGGDYYYSFSGTGACNYADPQYVRAKDSVNGIYYVMEHQYFTDPQVSERDLMAAICAAEAGIQRTTGMTAVAMVVRNRMEEYGYSMKTAIYRQQQFEPARNGSLTRYLRGISSGTSSIMQELVNTGAYIAADTSEKIMNDYKTNGTNRVIPGFGDTRADFDYLYFMTPAAFERLNLDPEKCVTYTYTYQGATYTSSHIFFVNWVRKS</sequence>
<keyword evidence="5" id="KW-0378">Hydrolase</keyword>
<reference evidence="5" key="1">
    <citation type="journal article" date="2021" name="PeerJ">
        <title>Extensive microbial diversity within the chicken gut microbiome revealed by metagenomics and culture.</title>
        <authorList>
            <person name="Gilroy R."/>
            <person name="Ravi A."/>
            <person name="Getino M."/>
            <person name="Pursley I."/>
            <person name="Horton D.L."/>
            <person name="Alikhan N.F."/>
            <person name="Baker D."/>
            <person name="Gharbi K."/>
            <person name="Hall N."/>
            <person name="Watson M."/>
            <person name="Adriaenssens E.M."/>
            <person name="Foster-Nyarko E."/>
            <person name="Jarju S."/>
            <person name="Secka A."/>
            <person name="Antonio M."/>
            <person name="Oren A."/>
            <person name="Chaudhuri R.R."/>
            <person name="La Ragione R."/>
            <person name="Hildebrand F."/>
            <person name="Pallen M.J."/>
        </authorList>
    </citation>
    <scope>NUCLEOTIDE SEQUENCE</scope>
    <source>
        <strain evidence="5">CHK185-5351</strain>
    </source>
</reference>
<dbReference type="EMBL" id="DWWU01000037">
    <property type="protein sequence ID" value="HJC15935.1"/>
    <property type="molecule type" value="Genomic_DNA"/>
</dbReference>
<feature type="repeat" description="Cell wall-binding" evidence="2">
    <location>
        <begin position="254"/>
        <end position="273"/>
    </location>
</feature>
<dbReference type="AlphaFoldDB" id="A0A9D2NBD5"/>
<dbReference type="InterPro" id="IPR042047">
    <property type="entry name" value="SleB_dom1"/>
</dbReference>
<feature type="repeat" description="Cell wall-binding" evidence="2">
    <location>
        <begin position="190"/>
        <end position="209"/>
    </location>
</feature>
<feature type="region of interest" description="Disordered" evidence="3">
    <location>
        <begin position="22"/>
        <end position="160"/>
    </location>
</feature>
<feature type="compositionally biased region" description="Polar residues" evidence="3">
    <location>
        <begin position="64"/>
        <end position="79"/>
    </location>
</feature>
<dbReference type="Pfam" id="PF01473">
    <property type="entry name" value="Choline_bind_1"/>
    <property type="match status" value="3"/>
</dbReference>